<gene>
    <name evidence="2" type="ORF">Nepgr_028917</name>
</gene>
<comment type="caution">
    <text evidence="2">The sequence shown here is derived from an EMBL/GenBank/DDBJ whole genome shotgun (WGS) entry which is preliminary data.</text>
</comment>
<keyword evidence="1" id="KW-0812">Transmembrane</keyword>
<reference evidence="2" key="1">
    <citation type="submission" date="2023-05" db="EMBL/GenBank/DDBJ databases">
        <title>Nepenthes gracilis genome sequencing.</title>
        <authorList>
            <person name="Fukushima K."/>
        </authorList>
    </citation>
    <scope>NUCLEOTIDE SEQUENCE</scope>
    <source>
        <strain evidence="2">SING2019-196</strain>
    </source>
</reference>
<accession>A0AAD3Y4I4</accession>
<keyword evidence="1" id="KW-1133">Transmembrane helix</keyword>
<evidence type="ECO:0000313" key="3">
    <source>
        <dbReference type="Proteomes" id="UP001279734"/>
    </source>
</evidence>
<evidence type="ECO:0000313" key="2">
    <source>
        <dbReference type="EMBL" id="GMH27074.1"/>
    </source>
</evidence>
<keyword evidence="3" id="KW-1185">Reference proteome</keyword>
<protein>
    <submittedName>
        <fullName evidence="2">Uncharacterized protein</fullName>
    </submittedName>
</protein>
<dbReference type="Proteomes" id="UP001279734">
    <property type="component" value="Unassembled WGS sequence"/>
</dbReference>
<evidence type="ECO:0000256" key="1">
    <source>
        <dbReference type="SAM" id="Phobius"/>
    </source>
</evidence>
<proteinExistence type="predicted"/>
<feature type="transmembrane region" description="Helical" evidence="1">
    <location>
        <begin position="36"/>
        <end position="62"/>
    </location>
</feature>
<dbReference type="AlphaFoldDB" id="A0AAD3Y4I4"/>
<name>A0AAD3Y4I4_NEPGR</name>
<sequence length="126" mass="13545">MRKNPVVETGVKWTKSLGRRDAESGVKNFRSELCGVLFSAAVGVLQQSALGMQGIGCCFLLFVGCADAHWLVVSLNGFAVQSTLAVLHRRVLMPTGMIWLMLILMWVATDAGVHVALDVSCGLVLV</sequence>
<dbReference type="EMBL" id="BSYO01000032">
    <property type="protein sequence ID" value="GMH27074.1"/>
    <property type="molecule type" value="Genomic_DNA"/>
</dbReference>
<keyword evidence="1" id="KW-0472">Membrane</keyword>
<organism evidence="2 3">
    <name type="scientific">Nepenthes gracilis</name>
    <name type="common">Slender pitcher plant</name>
    <dbReference type="NCBI Taxonomy" id="150966"/>
    <lineage>
        <taxon>Eukaryota</taxon>
        <taxon>Viridiplantae</taxon>
        <taxon>Streptophyta</taxon>
        <taxon>Embryophyta</taxon>
        <taxon>Tracheophyta</taxon>
        <taxon>Spermatophyta</taxon>
        <taxon>Magnoliopsida</taxon>
        <taxon>eudicotyledons</taxon>
        <taxon>Gunneridae</taxon>
        <taxon>Pentapetalae</taxon>
        <taxon>Caryophyllales</taxon>
        <taxon>Nepenthaceae</taxon>
        <taxon>Nepenthes</taxon>
    </lineage>
</organism>